<reference evidence="3" key="1">
    <citation type="submission" date="2017-09" db="EMBL/GenBank/DDBJ databases">
        <title>Depth-based differentiation of microbial function through sediment-hosted aquifers and enrichment of novel symbionts in the deep terrestrial subsurface.</title>
        <authorList>
            <person name="Probst A.J."/>
            <person name="Ladd B."/>
            <person name="Jarett J.K."/>
            <person name="Geller-Mcgrath D.E."/>
            <person name="Sieber C.M.K."/>
            <person name="Emerson J.B."/>
            <person name="Anantharaman K."/>
            <person name="Thomas B.C."/>
            <person name="Malmstrom R."/>
            <person name="Stieglmeier M."/>
            <person name="Klingl A."/>
            <person name="Woyke T."/>
            <person name="Ryan C.M."/>
            <person name="Banfield J.F."/>
        </authorList>
    </citation>
    <scope>NUCLEOTIDE SEQUENCE [LARGE SCALE GENOMIC DNA]</scope>
</reference>
<protein>
    <submittedName>
        <fullName evidence="2">Uncharacterized protein</fullName>
    </submittedName>
</protein>
<gene>
    <name evidence="2" type="ORF">COT98_00375</name>
</gene>
<name>A0A2M6WR72_9BACT</name>
<dbReference type="AlphaFoldDB" id="A0A2M6WR72"/>
<evidence type="ECO:0000313" key="2">
    <source>
        <dbReference type="EMBL" id="PIT95318.1"/>
    </source>
</evidence>
<feature type="region of interest" description="Disordered" evidence="1">
    <location>
        <begin position="236"/>
        <end position="256"/>
    </location>
</feature>
<accession>A0A2M6WR72</accession>
<evidence type="ECO:0000313" key="3">
    <source>
        <dbReference type="Proteomes" id="UP000228900"/>
    </source>
</evidence>
<feature type="compositionally biased region" description="Polar residues" evidence="1">
    <location>
        <begin position="1"/>
        <end position="14"/>
    </location>
</feature>
<sequence>MKNSMENPNQANNVETKKEGDEVVVSKPVTDNGNVAESLAREELQVKETLELTRKEIKTSPEMALAKDNLLNLGYTVESLDKIKADFSQKTSPEAYTPFEVLALEQTITLLDKYRKDPKNEKDVDSVNMLGKKVRDAITTLKGAESRGIKNAPKAYGVLMDELLEKFGHLKGGYNSVKFYQGFENDLALNVLSAEQQQEIAAMAKASEYKKAENLKFLPALARIFGSSITQKGAEVGGSLYSDRTPEELYNDSIKK</sequence>
<evidence type="ECO:0000256" key="1">
    <source>
        <dbReference type="SAM" id="MobiDB-lite"/>
    </source>
</evidence>
<dbReference type="Proteomes" id="UP000228900">
    <property type="component" value="Unassembled WGS sequence"/>
</dbReference>
<organism evidence="2 3">
    <name type="scientific">Candidatus Falkowbacteria bacterium CG10_big_fil_rev_8_21_14_0_10_39_9</name>
    <dbReference type="NCBI Taxonomy" id="1974566"/>
    <lineage>
        <taxon>Bacteria</taxon>
        <taxon>Candidatus Falkowiibacteriota</taxon>
    </lineage>
</organism>
<feature type="region of interest" description="Disordered" evidence="1">
    <location>
        <begin position="1"/>
        <end position="35"/>
    </location>
</feature>
<proteinExistence type="predicted"/>
<comment type="caution">
    <text evidence="2">The sequence shown here is derived from an EMBL/GenBank/DDBJ whole genome shotgun (WGS) entry which is preliminary data.</text>
</comment>
<dbReference type="EMBL" id="PFAQ01000007">
    <property type="protein sequence ID" value="PIT95318.1"/>
    <property type="molecule type" value="Genomic_DNA"/>
</dbReference>